<evidence type="ECO:0000259" key="3">
    <source>
        <dbReference type="Pfam" id="PF25954"/>
    </source>
</evidence>
<feature type="signal peptide" evidence="2">
    <location>
        <begin position="1"/>
        <end position="18"/>
    </location>
</feature>
<name>A0A1H6V1G3_9FLAO</name>
<sequence>MKRIYIALISLVVLTACADKKSPEVTDKKDEKGGMNMAMNKMETISLELMNPDVPLQLPGELRADQRTEIFAKVNSYVTDLKVDIGSVVKKGQVLMILDAPEIQAQVASAQSKWKAQEAIYVSTKATYDRTMKANQTEGAIAPDYLEQVTARMLADKAQVASAKSAYEETRNIDQYLVIRAPFDGVVTDRQVDKGAYVGPMSKLPLLTVEDTRTLRLNLSISEANTPYVKEGDIVKFKVRTLPQKEFTGVVTRKAGSLDLKLRSEQIQADINNAEHLLKPNMIADATVNLKGAEPSFFVPKSALVDSNLGMYVIEVKNGTAYHRKVAKGRVNGMMIEVIGELTAGSKILKMATEEIMNEQKLM</sequence>
<proteinExistence type="inferred from homology"/>
<comment type="similarity">
    <text evidence="1">Belongs to the membrane fusion protein (MFP) (TC 8.A.1) family.</text>
</comment>
<dbReference type="PANTHER" id="PTHR30469">
    <property type="entry name" value="MULTIDRUG RESISTANCE PROTEIN MDTA"/>
    <property type="match status" value="1"/>
</dbReference>
<evidence type="ECO:0000313" key="5">
    <source>
        <dbReference type="EMBL" id="SEI94092.1"/>
    </source>
</evidence>
<organism evidence="5 6">
    <name type="scientific">Myroides marinus</name>
    <dbReference type="NCBI Taxonomy" id="703342"/>
    <lineage>
        <taxon>Bacteria</taxon>
        <taxon>Pseudomonadati</taxon>
        <taxon>Bacteroidota</taxon>
        <taxon>Flavobacteriia</taxon>
        <taxon>Flavobacteriales</taxon>
        <taxon>Flavobacteriaceae</taxon>
        <taxon>Myroides</taxon>
    </lineage>
</organism>
<dbReference type="InterPro" id="IPR058647">
    <property type="entry name" value="BSH_CzcB-like"/>
</dbReference>
<feature type="domain" description="CusB-like beta-barrel" evidence="3">
    <location>
        <begin position="217"/>
        <end position="289"/>
    </location>
</feature>
<feature type="chain" id="PRO_5010303824" evidence="2">
    <location>
        <begin position="19"/>
        <end position="363"/>
    </location>
</feature>
<accession>A0A1H6V1G3</accession>
<dbReference type="Gene3D" id="1.10.287.470">
    <property type="entry name" value="Helix hairpin bin"/>
    <property type="match status" value="1"/>
</dbReference>
<reference evidence="5 6" key="1">
    <citation type="submission" date="2016-10" db="EMBL/GenBank/DDBJ databases">
        <authorList>
            <person name="de Groot N.N."/>
        </authorList>
    </citation>
    <scope>NUCLEOTIDE SEQUENCE [LARGE SCALE GENOMIC DNA]</scope>
    <source>
        <strain evidence="5 6">DSM 23048</strain>
    </source>
</reference>
<keyword evidence="2" id="KW-0732">Signal</keyword>
<evidence type="ECO:0000256" key="1">
    <source>
        <dbReference type="ARBA" id="ARBA00009477"/>
    </source>
</evidence>
<gene>
    <name evidence="5" type="ORF">SAMN04488018_10796</name>
</gene>
<dbReference type="PROSITE" id="PS51257">
    <property type="entry name" value="PROKAR_LIPOPROTEIN"/>
    <property type="match status" value="1"/>
</dbReference>
<dbReference type="Gene3D" id="2.40.420.20">
    <property type="match status" value="1"/>
</dbReference>
<evidence type="ECO:0000256" key="2">
    <source>
        <dbReference type="SAM" id="SignalP"/>
    </source>
</evidence>
<dbReference type="AlphaFoldDB" id="A0A1H6V1G3"/>
<dbReference type="PANTHER" id="PTHR30469:SF37">
    <property type="entry name" value="RAGD PROTEIN"/>
    <property type="match status" value="1"/>
</dbReference>
<dbReference type="GeneID" id="82257081"/>
<dbReference type="Gene3D" id="2.40.50.100">
    <property type="match status" value="1"/>
</dbReference>
<dbReference type="Pfam" id="PF25973">
    <property type="entry name" value="BSH_CzcB"/>
    <property type="match status" value="1"/>
</dbReference>
<feature type="domain" description="CzcB-like barrel-sandwich hybrid" evidence="4">
    <location>
        <begin position="68"/>
        <end position="203"/>
    </location>
</feature>
<dbReference type="Proteomes" id="UP000183077">
    <property type="component" value="Unassembled WGS sequence"/>
</dbReference>
<evidence type="ECO:0000259" key="4">
    <source>
        <dbReference type="Pfam" id="PF25973"/>
    </source>
</evidence>
<dbReference type="RefSeq" id="WP_074746009.1">
    <property type="nucleotide sequence ID" value="NZ_FNYS01000007.1"/>
</dbReference>
<dbReference type="NCBIfam" id="TIGR01730">
    <property type="entry name" value="RND_mfp"/>
    <property type="match status" value="1"/>
</dbReference>
<dbReference type="SUPFAM" id="SSF111369">
    <property type="entry name" value="HlyD-like secretion proteins"/>
    <property type="match status" value="1"/>
</dbReference>
<dbReference type="Pfam" id="PF25954">
    <property type="entry name" value="Beta-barrel_RND_2"/>
    <property type="match status" value="1"/>
</dbReference>
<dbReference type="GO" id="GO:0015562">
    <property type="term" value="F:efflux transmembrane transporter activity"/>
    <property type="evidence" value="ECO:0007669"/>
    <property type="project" value="TreeGrafter"/>
</dbReference>
<dbReference type="InterPro" id="IPR006143">
    <property type="entry name" value="RND_pump_MFP"/>
</dbReference>
<dbReference type="EMBL" id="FNYS01000007">
    <property type="protein sequence ID" value="SEI94092.1"/>
    <property type="molecule type" value="Genomic_DNA"/>
</dbReference>
<dbReference type="InterPro" id="IPR058792">
    <property type="entry name" value="Beta-barrel_RND_2"/>
</dbReference>
<dbReference type="Gene3D" id="2.40.30.170">
    <property type="match status" value="1"/>
</dbReference>
<evidence type="ECO:0000313" key="6">
    <source>
        <dbReference type="Proteomes" id="UP000183077"/>
    </source>
</evidence>
<dbReference type="GO" id="GO:1990281">
    <property type="term" value="C:efflux pump complex"/>
    <property type="evidence" value="ECO:0007669"/>
    <property type="project" value="TreeGrafter"/>
</dbReference>
<protein>
    <submittedName>
        <fullName evidence="5">RND family efflux transporter, MFP subunit</fullName>
    </submittedName>
</protein>